<evidence type="ECO:0000313" key="2">
    <source>
        <dbReference type="Proteomes" id="UP000192247"/>
    </source>
</evidence>
<dbReference type="Proteomes" id="UP000192247">
    <property type="component" value="Unassembled WGS sequence"/>
</dbReference>
<keyword evidence="2" id="KW-1185">Reference proteome</keyword>
<gene>
    <name evidence="1" type="ORF">BIW11_04842</name>
</gene>
<reference evidence="1 2" key="1">
    <citation type="journal article" date="2017" name="Gigascience">
        <title>Draft genome of the honey bee ectoparasitic mite, Tropilaelaps mercedesae, is shaped by the parasitic life history.</title>
        <authorList>
            <person name="Dong X."/>
            <person name="Armstrong S.D."/>
            <person name="Xia D."/>
            <person name="Makepeace B.L."/>
            <person name="Darby A.C."/>
            <person name="Kadowaki T."/>
        </authorList>
    </citation>
    <scope>NUCLEOTIDE SEQUENCE [LARGE SCALE GENOMIC DNA]</scope>
    <source>
        <strain evidence="1">Wuxi-XJTLU</strain>
    </source>
</reference>
<sequence length="15" mass="1461">KGSQVDGPTGDQTDG</sequence>
<organism evidence="1 2">
    <name type="scientific">Tropilaelaps mercedesae</name>
    <dbReference type="NCBI Taxonomy" id="418985"/>
    <lineage>
        <taxon>Eukaryota</taxon>
        <taxon>Metazoa</taxon>
        <taxon>Ecdysozoa</taxon>
        <taxon>Arthropoda</taxon>
        <taxon>Chelicerata</taxon>
        <taxon>Arachnida</taxon>
        <taxon>Acari</taxon>
        <taxon>Parasitiformes</taxon>
        <taxon>Mesostigmata</taxon>
        <taxon>Gamasina</taxon>
        <taxon>Dermanyssoidea</taxon>
        <taxon>Laelapidae</taxon>
        <taxon>Tropilaelaps</taxon>
    </lineage>
</organism>
<dbReference type="InParanoid" id="A0A1V9X0Q7"/>
<name>A0A1V9X0Q7_9ACAR</name>
<evidence type="ECO:0000313" key="1">
    <source>
        <dbReference type="EMBL" id="OQR67114.1"/>
    </source>
</evidence>
<dbReference type="EMBL" id="MNPL01029900">
    <property type="protein sequence ID" value="OQR67114.1"/>
    <property type="molecule type" value="Genomic_DNA"/>
</dbReference>
<accession>A0A1V9X0Q7</accession>
<protein>
    <submittedName>
        <fullName evidence="1">Uncharacterized protein</fullName>
    </submittedName>
</protein>
<comment type="caution">
    <text evidence="1">The sequence shown here is derived from an EMBL/GenBank/DDBJ whole genome shotgun (WGS) entry which is preliminary data.</text>
</comment>
<proteinExistence type="predicted"/>
<feature type="non-terminal residue" evidence="1">
    <location>
        <position position="1"/>
    </location>
</feature>